<comment type="caution">
    <text evidence="1">The sequence shown here is derived from an EMBL/GenBank/DDBJ whole genome shotgun (WGS) entry which is preliminary data.</text>
</comment>
<gene>
    <name evidence="1" type="ORF">CesoFtcFv8_027393</name>
</gene>
<dbReference type="EMBL" id="JAULUE010002069">
    <property type="protein sequence ID" value="KAK5874845.1"/>
    <property type="molecule type" value="Genomic_DNA"/>
</dbReference>
<proteinExistence type="predicted"/>
<protein>
    <submittedName>
        <fullName evidence="1">Uncharacterized protein</fullName>
    </submittedName>
</protein>
<dbReference type="Proteomes" id="UP001335648">
    <property type="component" value="Unassembled WGS sequence"/>
</dbReference>
<dbReference type="AlphaFoldDB" id="A0AAN7YBS0"/>
<keyword evidence="2" id="KW-1185">Reference proteome</keyword>
<evidence type="ECO:0000313" key="2">
    <source>
        <dbReference type="Proteomes" id="UP001335648"/>
    </source>
</evidence>
<name>A0AAN7YBS0_9TELE</name>
<reference evidence="1 2" key="1">
    <citation type="journal article" date="2023" name="Mol. Biol. Evol.">
        <title>Genomics of Secondarily Temperate Adaptation in the Only Non-Antarctic Icefish.</title>
        <authorList>
            <person name="Rivera-Colon A.G."/>
            <person name="Rayamajhi N."/>
            <person name="Minhas B.F."/>
            <person name="Madrigal G."/>
            <person name="Bilyk K.T."/>
            <person name="Yoon V."/>
            <person name="Hune M."/>
            <person name="Gregory S."/>
            <person name="Cheng C.H.C."/>
            <person name="Catchen J.M."/>
        </authorList>
    </citation>
    <scope>NUCLEOTIDE SEQUENCE [LARGE SCALE GENOMIC DNA]</scope>
    <source>
        <strain evidence="1">JC2023a</strain>
    </source>
</reference>
<evidence type="ECO:0000313" key="1">
    <source>
        <dbReference type="EMBL" id="KAK5874845.1"/>
    </source>
</evidence>
<accession>A0AAN7YBS0</accession>
<organism evidence="1 2">
    <name type="scientific">Champsocephalus esox</name>
    <name type="common">pike icefish</name>
    <dbReference type="NCBI Taxonomy" id="159716"/>
    <lineage>
        <taxon>Eukaryota</taxon>
        <taxon>Metazoa</taxon>
        <taxon>Chordata</taxon>
        <taxon>Craniata</taxon>
        <taxon>Vertebrata</taxon>
        <taxon>Euteleostomi</taxon>
        <taxon>Actinopterygii</taxon>
        <taxon>Neopterygii</taxon>
        <taxon>Teleostei</taxon>
        <taxon>Neoteleostei</taxon>
        <taxon>Acanthomorphata</taxon>
        <taxon>Eupercaria</taxon>
        <taxon>Perciformes</taxon>
        <taxon>Notothenioidei</taxon>
        <taxon>Channichthyidae</taxon>
        <taxon>Champsocephalus</taxon>
    </lineage>
</organism>
<sequence length="78" mass="8104">MRMNSLLRGERSGLGVPGCLTEDPCCTDIDSDVSAAKRGYTSLSPKGYGRVGAALVSVFPFSPPCAIPSVVLIRGTVC</sequence>